<protein>
    <submittedName>
        <fullName evidence="2">Uncharacterized protein</fullName>
    </submittedName>
</protein>
<name>A0A6J8DN19_MYTCO</name>
<gene>
    <name evidence="2" type="ORF">MCOR_42796</name>
</gene>
<dbReference type="AlphaFoldDB" id="A0A6J8DN19"/>
<keyword evidence="1" id="KW-0472">Membrane</keyword>
<keyword evidence="1" id="KW-1133">Transmembrane helix</keyword>
<evidence type="ECO:0000313" key="2">
    <source>
        <dbReference type="EMBL" id="CAC5409526.1"/>
    </source>
</evidence>
<proteinExistence type="predicted"/>
<sequence>MVSYNFSNSWITTEETTTGETPIINDYDSTGALTFVVVVIMVYGFSVVLVFLFNFYKSKQTDHDELDRQAIVYVKGIDSVRRTLEQRERMNSAANMMKSVSSASDIKELLPNQFRRISCVAVPLLMTSNEQHQKPIFSMGSPTEECDQNFNSKDVSRGNGDRLVQYKYTVDDILEELSDECFES</sequence>
<evidence type="ECO:0000256" key="1">
    <source>
        <dbReference type="SAM" id="Phobius"/>
    </source>
</evidence>
<evidence type="ECO:0000313" key="3">
    <source>
        <dbReference type="Proteomes" id="UP000507470"/>
    </source>
</evidence>
<accession>A0A6J8DN19</accession>
<reference evidence="2 3" key="1">
    <citation type="submission" date="2020-06" db="EMBL/GenBank/DDBJ databases">
        <authorList>
            <person name="Li R."/>
            <person name="Bekaert M."/>
        </authorList>
    </citation>
    <scope>NUCLEOTIDE SEQUENCE [LARGE SCALE GENOMIC DNA]</scope>
    <source>
        <strain evidence="3">wild</strain>
    </source>
</reference>
<dbReference type="EMBL" id="CACVKT020007644">
    <property type="protein sequence ID" value="CAC5409526.1"/>
    <property type="molecule type" value="Genomic_DNA"/>
</dbReference>
<keyword evidence="3" id="KW-1185">Reference proteome</keyword>
<keyword evidence="1" id="KW-0812">Transmembrane</keyword>
<organism evidence="2 3">
    <name type="scientific">Mytilus coruscus</name>
    <name type="common">Sea mussel</name>
    <dbReference type="NCBI Taxonomy" id="42192"/>
    <lineage>
        <taxon>Eukaryota</taxon>
        <taxon>Metazoa</taxon>
        <taxon>Spiralia</taxon>
        <taxon>Lophotrochozoa</taxon>
        <taxon>Mollusca</taxon>
        <taxon>Bivalvia</taxon>
        <taxon>Autobranchia</taxon>
        <taxon>Pteriomorphia</taxon>
        <taxon>Mytilida</taxon>
        <taxon>Mytiloidea</taxon>
        <taxon>Mytilidae</taxon>
        <taxon>Mytilinae</taxon>
        <taxon>Mytilus</taxon>
    </lineage>
</organism>
<dbReference type="Proteomes" id="UP000507470">
    <property type="component" value="Unassembled WGS sequence"/>
</dbReference>
<feature type="transmembrane region" description="Helical" evidence="1">
    <location>
        <begin position="32"/>
        <end position="56"/>
    </location>
</feature>